<comment type="caution">
    <text evidence="1">The sequence shown here is derived from an EMBL/GenBank/DDBJ whole genome shotgun (WGS) entry which is preliminary data.</text>
</comment>
<evidence type="ECO:0000313" key="2">
    <source>
        <dbReference type="Proteomes" id="UP001157502"/>
    </source>
</evidence>
<dbReference type="Proteomes" id="UP001157502">
    <property type="component" value="Chromosome 6"/>
</dbReference>
<name>A0ACC2H333_DALPE</name>
<gene>
    <name evidence="1" type="ORF">DPEC_G00069380</name>
</gene>
<proteinExistence type="predicted"/>
<sequence>MSAERWQGTPEKGGAKRHRKFFAITSGNPHQASHPPSGSPWRRETYFRFCDLRGDPRCPESVPGGNVIRDAVTYTEHAKREDRDRHGRGVLKRQGATLYGFGG</sequence>
<evidence type="ECO:0000313" key="1">
    <source>
        <dbReference type="EMBL" id="KAJ8009938.1"/>
    </source>
</evidence>
<dbReference type="EMBL" id="CM055733">
    <property type="protein sequence ID" value="KAJ8009938.1"/>
    <property type="molecule type" value="Genomic_DNA"/>
</dbReference>
<keyword evidence="2" id="KW-1185">Reference proteome</keyword>
<protein>
    <submittedName>
        <fullName evidence="1">Uncharacterized protein</fullName>
    </submittedName>
</protein>
<accession>A0ACC2H333</accession>
<reference evidence="1" key="1">
    <citation type="submission" date="2021-05" db="EMBL/GenBank/DDBJ databases">
        <authorList>
            <person name="Pan Q."/>
            <person name="Jouanno E."/>
            <person name="Zahm M."/>
            <person name="Klopp C."/>
            <person name="Cabau C."/>
            <person name="Louis A."/>
            <person name="Berthelot C."/>
            <person name="Parey E."/>
            <person name="Roest Crollius H."/>
            <person name="Montfort J."/>
            <person name="Robinson-Rechavi M."/>
            <person name="Bouchez O."/>
            <person name="Lampietro C."/>
            <person name="Lopez Roques C."/>
            <person name="Donnadieu C."/>
            <person name="Postlethwait J."/>
            <person name="Bobe J."/>
            <person name="Dillon D."/>
            <person name="Chandos A."/>
            <person name="von Hippel F."/>
            <person name="Guiguen Y."/>
        </authorList>
    </citation>
    <scope>NUCLEOTIDE SEQUENCE</scope>
    <source>
        <strain evidence="1">YG-Jan2019</strain>
    </source>
</reference>
<organism evidence="1 2">
    <name type="scientific">Dallia pectoralis</name>
    <name type="common">Alaska blackfish</name>
    <dbReference type="NCBI Taxonomy" id="75939"/>
    <lineage>
        <taxon>Eukaryota</taxon>
        <taxon>Metazoa</taxon>
        <taxon>Chordata</taxon>
        <taxon>Craniata</taxon>
        <taxon>Vertebrata</taxon>
        <taxon>Euteleostomi</taxon>
        <taxon>Actinopterygii</taxon>
        <taxon>Neopterygii</taxon>
        <taxon>Teleostei</taxon>
        <taxon>Protacanthopterygii</taxon>
        <taxon>Esociformes</taxon>
        <taxon>Umbridae</taxon>
        <taxon>Dallia</taxon>
    </lineage>
</organism>